<proteinExistence type="predicted"/>
<protein>
    <submittedName>
        <fullName evidence="1">Uncharacterized protein</fullName>
    </submittedName>
</protein>
<evidence type="ECO:0000313" key="1">
    <source>
        <dbReference type="EMBL" id="GJD53889.1"/>
    </source>
</evidence>
<reference evidence="1" key="2">
    <citation type="submission" date="2021-08" db="EMBL/GenBank/DDBJ databases">
        <authorList>
            <person name="Tani A."/>
            <person name="Ola A."/>
            <person name="Ogura Y."/>
            <person name="Katsura K."/>
            <person name="Hayashi T."/>
        </authorList>
    </citation>
    <scope>NUCLEOTIDE SEQUENCE</scope>
    <source>
        <strain evidence="1">KCTC 52305</strain>
    </source>
</reference>
<dbReference type="EMBL" id="BPQH01000040">
    <property type="protein sequence ID" value="GJD53889.1"/>
    <property type="molecule type" value="Genomic_DNA"/>
</dbReference>
<comment type="caution">
    <text evidence="1">The sequence shown here is derived from an EMBL/GenBank/DDBJ whole genome shotgun (WGS) entry which is preliminary data.</text>
</comment>
<accession>A0ABQ4R9V7</accession>
<gene>
    <name evidence="1" type="ORF">OPKNFCMD_6668</name>
</gene>
<name>A0ABQ4R9V7_9HYPH</name>
<evidence type="ECO:0000313" key="2">
    <source>
        <dbReference type="Proteomes" id="UP001055167"/>
    </source>
</evidence>
<reference evidence="1" key="1">
    <citation type="journal article" date="2021" name="Front. Microbiol.">
        <title>Comprehensive Comparative Genomics and Phenotyping of Methylobacterium Species.</title>
        <authorList>
            <person name="Alessa O."/>
            <person name="Ogura Y."/>
            <person name="Fujitani Y."/>
            <person name="Takami H."/>
            <person name="Hayashi T."/>
            <person name="Sahin N."/>
            <person name="Tani A."/>
        </authorList>
    </citation>
    <scope>NUCLEOTIDE SEQUENCE</scope>
    <source>
        <strain evidence="1">KCTC 52305</strain>
    </source>
</reference>
<organism evidence="1 2">
    <name type="scientific">Methylobacterium crusticola</name>
    <dbReference type="NCBI Taxonomy" id="1697972"/>
    <lineage>
        <taxon>Bacteria</taxon>
        <taxon>Pseudomonadati</taxon>
        <taxon>Pseudomonadota</taxon>
        <taxon>Alphaproteobacteria</taxon>
        <taxon>Hyphomicrobiales</taxon>
        <taxon>Methylobacteriaceae</taxon>
        <taxon>Methylobacterium</taxon>
    </lineage>
</organism>
<dbReference type="RefSeq" id="WP_128564864.1">
    <property type="nucleotide sequence ID" value="NZ_BPQH01000040.1"/>
</dbReference>
<sequence>MPGMNLLDLPASLPPTVLAWSKGLASLSTAQPPCPNFKPDEWRETHERCADFVTRFGEQADAMGWDTITLFGVHPKHGIIRGDWTGVLMPFWADMIEVTERWIKFGKVTAWKDEPVRYRGIPVWEFGT</sequence>
<keyword evidence="2" id="KW-1185">Reference proteome</keyword>
<dbReference type="Proteomes" id="UP001055167">
    <property type="component" value="Unassembled WGS sequence"/>
</dbReference>